<evidence type="ECO:0000313" key="3">
    <source>
        <dbReference type="Proteomes" id="UP000746747"/>
    </source>
</evidence>
<evidence type="ECO:0000313" key="2">
    <source>
        <dbReference type="EMBL" id="CAG9535137.1"/>
    </source>
</evidence>
<keyword evidence="3" id="KW-1185">Reference proteome</keyword>
<dbReference type="AlphaFoldDB" id="A0A8J2LV83"/>
<dbReference type="Proteomes" id="UP000746747">
    <property type="component" value="Unassembled WGS sequence"/>
</dbReference>
<protein>
    <submittedName>
        <fullName evidence="2">Uncharacterized protein</fullName>
    </submittedName>
</protein>
<proteinExistence type="predicted"/>
<name>A0A8J2LV83_9BILA</name>
<organism evidence="2 3">
    <name type="scientific">Cercopithifilaria johnstoni</name>
    <dbReference type="NCBI Taxonomy" id="2874296"/>
    <lineage>
        <taxon>Eukaryota</taxon>
        <taxon>Metazoa</taxon>
        <taxon>Ecdysozoa</taxon>
        <taxon>Nematoda</taxon>
        <taxon>Chromadorea</taxon>
        <taxon>Rhabditida</taxon>
        <taxon>Spirurina</taxon>
        <taxon>Spiruromorpha</taxon>
        <taxon>Filarioidea</taxon>
        <taxon>Onchocercidae</taxon>
        <taxon>Cercopithifilaria</taxon>
    </lineage>
</organism>
<dbReference type="OrthoDB" id="10536469at2759"/>
<accession>A0A8J2LV83</accession>
<comment type="caution">
    <text evidence="2">The sequence shown here is derived from an EMBL/GenBank/DDBJ whole genome shotgun (WGS) entry which is preliminary data.</text>
</comment>
<reference evidence="2" key="1">
    <citation type="submission" date="2021-09" db="EMBL/GenBank/DDBJ databases">
        <authorList>
            <consortium name="Pathogen Informatics"/>
        </authorList>
    </citation>
    <scope>NUCLEOTIDE SEQUENCE</scope>
</reference>
<sequence length="405" mass="46549">MAQQLSITTTITVPITTTTTTTVPITTTTATTTTTVTTISNQSKYPFTQSELRLNSENSRSMNAIANSDLYHCQDTNNRIDNDNINNFYHNPIYYPNDYHNLSVKKYFSVDHFNRMVFETPQRRVTKKCRHCRKQNLLNQSFKHCKLISTKVQPASSQKLYSFHLSLENSNNVNANHSFECSSHRENMSLCICDTILKKNDSCSSISQLFTTENNLCSCFNNLNNVADNDNDSDSDDDAHKNNGNNDNDDDEEEEDEKNDSIISKDQHFNIIWCNENQNGINDGDNDNDDDNDRKWIASHSKESQIDQAKFIAIATEKLLTADRNMKEAQRFNISHQRMRRASSLCNIFFLRKLLSMEISNPILISSTKSTDYLRCLPKVQTLHNGLNDVRIFAQKKNFRINEMI</sequence>
<feature type="region of interest" description="Disordered" evidence="1">
    <location>
        <begin position="230"/>
        <end position="261"/>
    </location>
</feature>
<evidence type="ECO:0000256" key="1">
    <source>
        <dbReference type="SAM" id="MobiDB-lite"/>
    </source>
</evidence>
<dbReference type="EMBL" id="CAKAEH010001356">
    <property type="protein sequence ID" value="CAG9535137.1"/>
    <property type="molecule type" value="Genomic_DNA"/>
</dbReference>
<gene>
    <name evidence="2" type="ORF">CJOHNSTONI_LOCUS5206</name>
</gene>
<feature type="compositionally biased region" description="Acidic residues" evidence="1">
    <location>
        <begin position="247"/>
        <end position="258"/>
    </location>
</feature>